<reference evidence="2 3" key="1">
    <citation type="submission" date="2019-07" db="EMBL/GenBank/DDBJ databases">
        <title>Whole genome shotgun sequence of Segetibacter aerophilus NBRC 106135.</title>
        <authorList>
            <person name="Hosoyama A."/>
            <person name="Uohara A."/>
            <person name="Ohji S."/>
            <person name="Ichikawa N."/>
        </authorList>
    </citation>
    <scope>NUCLEOTIDE SEQUENCE [LARGE SCALE GENOMIC DNA]</scope>
    <source>
        <strain evidence="2 3">NBRC 106135</strain>
    </source>
</reference>
<sequence length="89" mass="10334">MTEKFLLYLPLITFSVIAALAILKVVIFMQIKSTNTKNVNLLYYPIENIRYTSNAKRKKLKLYQNILSVLIILILVFGVTDTVINHRFD</sequence>
<dbReference type="Proteomes" id="UP000321513">
    <property type="component" value="Unassembled WGS sequence"/>
</dbReference>
<comment type="caution">
    <text evidence="2">The sequence shown here is derived from an EMBL/GenBank/DDBJ whole genome shotgun (WGS) entry which is preliminary data.</text>
</comment>
<evidence type="ECO:0000256" key="1">
    <source>
        <dbReference type="SAM" id="Phobius"/>
    </source>
</evidence>
<dbReference type="RefSeq" id="WP_147204592.1">
    <property type="nucleotide sequence ID" value="NZ_BJYT01000011.1"/>
</dbReference>
<feature type="transmembrane region" description="Helical" evidence="1">
    <location>
        <begin position="66"/>
        <end position="84"/>
    </location>
</feature>
<evidence type="ECO:0000313" key="2">
    <source>
        <dbReference type="EMBL" id="GEO10479.1"/>
    </source>
</evidence>
<keyword evidence="1" id="KW-0472">Membrane</keyword>
<organism evidence="2 3">
    <name type="scientific">Segetibacter aerophilus</name>
    <dbReference type="NCBI Taxonomy" id="670293"/>
    <lineage>
        <taxon>Bacteria</taxon>
        <taxon>Pseudomonadati</taxon>
        <taxon>Bacteroidota</taxon>
        <taxon>Chitinophagia</taxon>
        <taxon>Chitinophagales</taxon>
        <taxon>Chitinophagaceae</taxon>
        <taxon>Segetibacter</taxon>
    </lineage>
</organism>
<evidence type="ECO:0008006" key="4">
    <source>
        <dbReference type="Google" id="ProtNLM"/>
    </source>
</evidence>
<dbReference type="EMBL" id="BJYT01000011">
    <property type="protein sequence ID" value="GEO10479.1"/>
    <property type="molecule type" value="Genomic_DNA"/>
</dbReference>
<feature type="transmembrane region" description="Helical" evidence="1">
    <location>
        <begin position="6"/>
        <end position="27"/>
    </location>
</feature>
<dbReference type="AlphaFoldDB" id="A0A512BES7"/>
<name>A0A512BES7_9BACT</name>
<accession>A0A512BES7</accession>
<keyword evidence="1" id="KW-1133">Transmembrane helix</keyword>
<keyword evidence="3" id="KW-1185">Reference proteome</keyword>
<protein>
    <recommendedName>
        <fullName evidence="4">Aerotolerance regulator N-terminal domain-containing protein</fullName>
    </recommendedName>
</protein>
<gene>
    <name evidence="2" type="ORF">SAE01_29750</name>
</gene>
<evidence type="ECO:0000313" key="3">
    <source>
        <dbReference type="Proteomes" id="UP000321513"/>
    </source>
</evidence>
<proteinExistence type="predicted"/>
<keyword evidence="1" id="KW-0812">Transmembrane</keyword>